<feature type="transmembrane region" description="Helical" evidence="6">
    <location>
        <begin position="102"/>
        <end position="127"/>
    </location>
</feature>
<keyword evidence="9" id="KW-1185">Reference proteome</keyword>
<gene>
    <name evidence="8" type="ORF">HO173_005042</name>
</gene>
<protein>
    <recommendedName>
        <fullName evidence="7">Rhodopsin domain-containing protein</fullName>
    </recommendedName>
</protein>
<dbReference type="AlphaFoldDB" id="A0A8H6FXV2"/>
<dbReference type="InterPro" id="IPR049326">
    <property type="entry name" value="Rhodopsin_dom_fungi"/>
</dbReference>
<feature type="transmembrane region" description="Helical" evidence="6">
    <location>
        <begin position="178"/>
        <end position="202"/>
    </location>
</feature>
<dbReference type="EMBL" id="JACCJC010000017">
    <property type="protein sequence ID" value="KAF6236751.1"/>
    <property type="molecule type" value="Genomic_DNA"/>
</dbReference>
<evidence type="ECO:0000256" key="1">
    <source>
        <dbReference type="ARBA" id="ARBA00004141"/>
    </source>
</evidence>
<dbReference type="RefSeq" id="XP_037166084.1">
    <property type="nucleotide sequence ID" value="XM_037306960.1"/>
</dbReference>
<comment type="subcellular location">
    <subcellularLocation>
        <location evidence="1">Membrane</location>
        <topology evidence="1">Multi-pass membrane protein</topology>
    </subcellularLocation>
</comment>
<evidence type="ECO:0000256" key="6">
    <source>
        <dbReference type="SAM" id="Phobius"/>
    </source>
</evidence>
<feature type="transmembrane region" description="Helical" evidence="6">
    <location>
        <begin position="139"/>
        <end position="163"/>
    </location>
</feature>
<accession>A0A8H6FXV2</accession>
<evidence type="ECO:0000313" key="8">
    <source>
        <dbReference type="EMBL" id="KAF6236751.1"/>
    </source>
</evidence>
<evidence type="ECO:0000259" key="7">
    <source>
        <dbReference type="Pfam" id="PF20684"/>
    </source>
</evidence>
<feature type="transmembrane region" description="Helical" evidence="6">
    <location>
        <begin position="62"/>
        <end position="82"/>
    </location>
</feature>
<evidence type="ECO:0000256" key="3">
    <source>
        <dbReference type="ARBA" id="ARBA00022989"/>
    </source>
</evidence>
<dbReference type="GeneID" id="59286706"/>
<keyword evidence="2 6" id="KW-0812">Transmembrane</keyword>
<organism evidence="8 9">
    <name type="scientific">Letharia columbiana</name>
    <dbReference type="NCBI Taxonomy" id="112416"/>
    <lineage>
        <taxon>Eukaryota</taxon>
        <taxon>Fungi</taxon>
        <taxon>Dikarya</taxon>
        <taxon>Ascomycota</taxon>
        <taxon>Pezizomycotina</taxon>
        <taxon>Lecanoromycetes</taxon>
        <taxon>OSLEUM clade</taxon>
        <taxon>Lecanoromycetidae</taxon>
        <taxon>Lecanorales</taxon>
        <taxon>Lecanorineae</taxon>
        <taxon>Parmeliaceae</taxon>
        <taxon>Letharia</taxon>
    </lineage>
</organism>
<evidence type="ECO:0000256" key="2">
    <source>
        <dbReference type="ARBA" id="ARBA00022692"/>
    </source>
</evidence>
<dbReference type="OrthoDB" id="5342292at2759"/>
<dbReference type="PANTHER" id="PTHR33048">
    <property type="entry name" value="PTH11-LIKE INTEGRAL MEMBRANE PROTEIN (AFU_ORTHOLOGUE AFUA_5G11245)"/>
    <property type="match status" value="1"/>
</dbReference>
<evidence type="ECO:0000256" key="5">
    <source>
        <dbReference type="ARBA" id="ARBA00038359"/>
    </source>
</evidence>
<evidence type="ECO:0000256" key="4">
    <source>
        <dbReference type="ARBA" id="ARBA00023136"/>
    </source>
</evidence>
<feature type="transmembrane region" description="Helical" evidence="6">
    <location>
        <begin position="20"/>
        <end position="46"/>
    </location>
</feature>
<dbReference type="InterPro" id="IPR052337">
    <property type="entry name" value="SAT4-like"/>
</dbReference>
<dbReference type="Pfam" id="PF20684">
    <property type="entry name" value="Fung_rhodopsin"/>
    <property type="match status" value="1"/>
</dbReference>
<comment type="similarity">
    <text evidence="5">Belongs to the SAT4 family.</text>
</comment>
<keyword evidence="4 6" id="KW-0472">Membrane</keyword>
<dbReference type="PANTHER" id="PTHR33048:SF160">
    <property type="entry name" value="SAT4 FAMILY MEMBRANE PROTEIN"/>
    <property type="match status" value="1"/>
</dbReference>
<dbReference type="GO" id="GO:0016020">
    <property type="term" value="C:membrane"/>
    <property type="evidence" value="ECO:0007669"/>
    <property type="project" value="UniProtKB-SubCell"/>
</dbReference>
<name>A0A8H6FXV2_9LECA</name>
<comment type="caution">
    <text evidence="8">The sequence shown here is derived from an EMBL/GenBank/DDBJ whole genome shotgun (WGS) entry which is preliminary data.</text>
</comment>
<keyword evidence="3 6" id="KW-1133">Transmembrane helix</keyword>
<proteinExistence type="inferred from homology"/>
<dbReference type="Proteomes" id="UP000578531">
    <property type="component" value="Unassembled WGS sequence"/>
</dbReference>
<feature type="domain" description="Rhodopsin" evidence="7">
    <location>
        <begin position="6"/>
        <end position="202"/>
    </location>
</feature>
<reference evidence="8 9" key="1">
    <citation type="journal article" date="2020" name="Genomics">
        <title>Complete, high-quality genomes from long-read metagenomic sequencing of two wolf lichen thalli reveals enigmatic genome architecture.</title>
        <authorList>
            <person name="McKenzie S.K."/>
            <person name="Walston R.F."/>
            <person name="Allen J.L."/>
        </authorList>
    </citation>
    <scope>NUCLEOTIDE SEQUENCE [LARGE SCALE GENOMIC DNA]</scope>
    <source>
        <strain evidence="8">WasteWater2</strain>
    </source>
</reference>
<sequence>MKNHGGVHEWDLTKAQARGAVRLFNIASIIYGPAIGCTKVSILLLYRRTFSPQKNSHFDRAIRLFIVILSLFYVAITIAKIFECTPRARIWDKRRPGTCVSISNLLNASGAFNTLTDILLLLIPVKVSWTLNTSVKRKVGVVLLFTFGFLAPAFSIVGLVVRIRTSKSPDVTYNQPEILLWGAAEITTGLICVCIPPLAALIHPRHNRRQSTYINVHSSDGRLKDSSRRTRPVIWEERDLLASSDVELQYSGTVSGVAFPPPLVTTGISGGRDAHERRDENCRLDNVGPEIPCEKAVDAPREAYAIGVTTTVEQFYR</sequence>
<evidence type="ECO:0000313" key="9">
    <source>
        <dbReference type="Proteomes" id="UP000578531"/>
    </source>
</evidence>